<dbReference type="EMBL" id="QRZI01000011">
    <property type="protein sequence ID" value="RGV61936.1"/>
    <property type="molecule type" value="Genomic_DNA"/>
</dbReference>
<accession>A0A395X7V6</accession>
<protein>
    <submittedName>
        <fullName evidence="2">DUF4160 domain-containing protein</fullName>
    </submittedName>
</protein>
<evidence type="ECO:0000313" key="16">
    <source>
        <dbReference type="Proteomes" id="UP000293506"/>
    </source>
</evidence>
<dbReference type="EMBL" id="QSJW01000007">
    <property type="protein sequence ID" value="RHE11394.1"/>
    <property type="molecule type" value="Genomic_DNA"/>
</dbReference>
<comment type="caution">
    <text evidence="2">The sequence shown here is derived from an EMBL/GenBank/DDBJ whole genome shotgun (WGS) entry which is preliminary data.</text>
</comment>
<reference evidence="9 10" key="1">
    <citation type="submission" date="2018-08" db="EMBL/GenBank/DDBJ databases">
        <title>A genome reference for cultivated species of the human gut microbiota.</title>
        <authorList>
            <person name="Zou Y."/>
            <person name="Xue W."/>
            <person name="Luo G."/>
        </authorList>
    </citation>
    <scope>NUCLEOTIDE SEQUENCE [LARGE SCALE GENOMIC DNA]</scope>
    <source>
        <strain evidence="2 11">AF14-23</strain>
        <strain evidence="7 15">AF37-6AC</strain>
        <strain evidence="6 13">AF39-4</strain>
        <strain evidence="5 12">AM22-9LB</strain>
        <strain evidence="4 14">AM29-25AC</strain>
        <strain evidence="3 10">AM37-4AC</strain>
        <strain evidence="1 9">OM06-11AA</strain>
    </source>
</reference>
<name>A0A395X7V6_9FIRM</name>
<evidence type="ECO:0000313" key="7">
    <source>
        <dbReference type="EMBL" id="RHL48534.1"/>
    </source>
</evidence>
<evidence type="ECO:0000313" key="11">
    <source>
        <dbReference type="Proteomes" id="UP000265828"/>
    </source>
</evidence>
<dbReference type="OrthoDB" id="2052385at2"/>
<dbReference type="EMBL" id="RCXQ01000009">
    <property type="protein sequence ID" value="RYT66012.1"/>
    <property type="molecule type" value="Genomic_DNA"/>
</dbReference>
<evidence type="ECO:0000313" key="12">
    <source>
        <dbReference type="Proteomes" id="UP000284220"/>
    </source>
</evidence>
<dbReference type="EMBL" id="QSUB01000006">
    <property type="protein sequence ID" value="RGN03322.1"/>
    <property type="molecule type" value="Genomic_DNA"/>
</dbReference>
<evidence type="ECO:0000313" key="14">
    <source>
        <dbReference type="Proteomes" id="UP000284644"/>
    </source>
</evidence>
<reference evidence="8 16" key="2">
    <citation type="journal article" date="2019" name="Science, e1252229">
        <title>Invertible promoters mediate bacterial phase variation, antibiotic resistance, and host adaptation in the gut.</title>
        <authorList>
            <person name="Jiang X."/>
            <person name="Hall A.B."/>
            <person name="Arthur T.D."/>
            <person name="Plichta D.R."/>
            <person name="Covington C.T."/>
            <person name="Poyet M."/>
            <person name="Crothers J."/>
            <person name="Moses P.L."/>
            <person name="Tolonen A.C."/>
            <person name="Vlamakis H."/>
            <person name="Alm E.J."/>
            <person name="Xavier R.J."/>
        </authorList>
    </citation>
    <scope>NUCLEOTIDE SEQUENCE [LARGE SCALE GENOMIC DNA]</scope>
    <source>
        <strain evidence="8">Af_0058</strain>
        <strain evidence="16">af_0058</strain>
    </source>
</reference>
<evidence type="ECO:0000313" key="8">
    <source>
        <dbReference type="EMBL" id="RYT66012.1"/>
    </source>
</evidence>
<evidence type="ECO:0000313" key="9">
    <source>
        <dbReference type="Proteomes" id="UP000261222"/>
    </source>
</evidence>
<dbReference type="Pfam" id="PF13711">
    <property type="entry name" value="DUF4160"/>
    <property type="match status" value="1"/>
</dbReference>
<dbReference type="EMBL" id="QROE01000003">
    <property type="protein sequence ID" value="RHK95667.1"/>
    <property type="molecule type" value="Genomic_DNA"/>
</dbReference>
<dbReference type="EMBL" id="QRHZ01000003">
    <property type="protein sequence ID" value="RHG17839.1"/>
    <property type="molecule type" value="Genomic_DNA"/>
</dbReference>
<evidence type="ECO:0000313" key="10">
    <source>
        <dbReference type="Proteomes" id="UP000265808"/>
    </source>
</evidence>
<dbReference type="Proteomes" id="UP000284220">
    <property type="component" value="Unassembled WGS sequence"/>
</dbReference>
<evidence type="ECO:0000313" key="3">
    <source>
        <dbReference type="EMBL" id="RHC08566.1"/>
    </source>
</evidence>
<gene>
    <name evidence="7" type="ORF">DW021_07630</name>
    <name evidence="6" type="ORF">DW040_07495</name>
    <name evidence="5" type="ORF">DW272_07360</name>
    <name evidence="4" type="ORF">DW767_12150</name>
    <name evidence="3" type="ORF">DW859_06755</name>
    <name evidence="2" type="ORF">DWW07_14470</name>
    <name evidence="1" type="ORF">DXB81_12900</name>
    <name evidence="8" type="ORF">EAI82_10825</name>
</gene>
<dbReference type="Proteomes" id="UP000285897">
    <property type="component" value="Unassembled WGS sequence"/>
</dbReference>
<dbReference type="Proteomes" id="UP000265828">
    <property type="component" value="Unassembled WGS sequence"/>
</dbReference>
<evidence type="ECO:0000313" key="6">
    <source>
        <dbReference type="EMBL" id="RHK95667.1"/>
    </source>
</evidence>
<dbReference type="Proteomes" id="UP000284267">
    <property type="component" value="Unassembled WGS sequence"/>
</dbReference>
<evidence type="ECO:0000313" key="1">
    <source>
        <dbReference type="EMBL" id="RGN03322.1"/>
    </source>
</evidence>
<organism evidence="2 11">
    <name type="scientific">Blautia obeum</name>
    <dbReference type="NCBI Taxonomy" id="40520"/>
    <lineage>
        <taxon>Bacteria</taxon>
        <taxon>Bacillati</taxon>
        <taxon>Bacillota</taxon>
        <taxon>Clostridia</taxon>
        <taxon>Lachnospirales</taxon>
        <taxon>Lachnospiraceae</taxon>
        <taxon>Blautia</taxon>
    </lineage>
</organism>
<evidence type="ECO:0000313" key="13">
    <source>
        <dbReference type="Proteomes" id="UP000284267"/>
    </source>
</evidence>
<dbReference type="AlphaFoldDB" id="A0A395X7V6"/>
<dbReference type="InterPro" id="IPR025427">
    <property type="entry name" value="DUF4160"/>
</dbReference>
<dbReference type="Proteomes" id="UP000261222">
    <property type="component" value="Unassembled WGS sequence"/>
</dbReference>
<dbReference type="Proteomes" id="UP000265808">
    <property type="component" value="Unassembled WGS sequence"/>
</dbReference>
<dbReference type="RefSeq" id="WP_005426853.1">
    <property type="nucleotide sequence ID" value="NZ_CYZD01000013.1"/>
</dbReference>
<proteinExistence type="predicted"/>
<dbReference type="EMBL" id="QROS01000004">
    <property type="protein sequence ID" value="RHL48534.1"/>
    <property type="molecule type" value="Genomic_DNA"/>
</dbReference>
<dbReference type="EMBL" id="QSHL01000003">
    <property type="protein sequence ID" value="RHC08566.1"/>
    <property type="molecule type" value="Genomic_DNA"/>
</dbReference>
<sequence>MKRAMQGSGVLLMKITVNFTVHIYAEERLCDELLIPHSENYGIVGEEIIEPLRIINNRSIMFEVENSVSIKEFYQLIRRHIYSEKNNRMDMYGEEQTTLDFVEEYDVLEIYFLKNGLRYSIVDKSKNLEFYMQKLGISNTIDIQILVSSDAGAVFEDHGIRFYINSREGKRHNEPHVHVDIRQGEGSGSFSLKTAEQLTGSKIRKKDQKIIKEIIENNQKDFLIYWNEHTDGLDVDLNQALGLIHY</sequence>
<evidence type="ECO:0000313" key="4">
    <source>
        <dbReference type="EMBL" id="RHE11394.1"/>
    </source>
</evidence>
<dbReference type="Proteomes" id="UP000284644">
    <property type="component" value="Unassembled WGS sequence"/>
</dbReference>
<evidence type="ECO:0000313" key="15">
    <source>
        <dbReference type="Proteomes" id="UP000285897"/>
    </source>
</evidence>
<evidence type="ECO:0000313" key="2">
    <source>
        <dbReference type="EMBL" id="RGV61936.1"/>
    </source>
</evidence>
<evidence type="ECO:0000313" key="5">
    <source>
        <dbReference type="EMBL" id="RHG17839.1"/>
    </source>
</evidence>
<dbReference type="Proteomes" id="UP000293506">
    <property type="component" value="Unassembled WGS sequence"/>
</dbReference>